<proteinExistence type="predicted"/>
<reference evidence="1 2" key="1">
    <citation type="submission" date="2016-02" db="EMBL/GenBank/DDBJ databases">
        <title>Genome analysis of coral dinoflagellate symbionts highlights evolutionary adaptations to a symbiotic lifestyle.</title>
        <authorList>
            <person name="Aranda M."/>
            <person name="Li Y."/>
            <person name="Liew Y.J."/>
            <person name="Baumgarten S."/>
            <person name="Simakov O."/>
            <person name="Wilson M."/>
            <person name="Piel J."/>
            <person name="Ashoor H."/>
            <person name="Bougouffa S."/>
            <person name="Bajic V.B."/>
            <person name="Ryu T."/>
            <person name="Ravasi T."/>
            <person name="Bayer T."/>
            <person name="Micklem G."/>
            <person name="Kim H."/>
            <person name="Bhak J."/>
            <person name="Lajeunesse T.C."/>
            <person name="Voolstra C.R."/>
        </authorList>
    </citation>
    <scope>NUCLEOTIDE SEQUENCE [LARGE SCALE GENOMIC DNA]</scope>
    <source>
        <strain evidence="1 2">CCMP2467</strain>
    </source>
</reference>
<keyword evidence="2" id="KW-1185">Reference proteome</keyword>
<name>A0A1Q9CKX7_SYMMI</name>
<comment type="caution">
    <text evidence="1">The sequence shown here is derived from an EMBL/GenBank/DDBJ whole genome shotgun (WGS) entry which is preliminary data.</text>
</comment>
<evidence type="ECO:0000313" key="2">
    <source>
        <dbReference type="Proteomes" id="UP000186817"/>
    </source>
</evidence>
<dbReference type="OrthoDB" id="10363871at2759"/>
<dbReference type="Proteomes" id="UP000186817">
    <property type="component" value="Unassembled WGS sequence"/>
</dbReference>
<evidence type="ECO:0000313" key="1">
    <source>
        <dbReference type="EMBL" id="OLP83582.1"/>
    </source>
</evidence>
<sequence>MASSSASAARATNMADMQWHEILAAINDAGQQTQEPVSAVQLRVLSAFEELQELVEDRATKTLREVFLAFKEMVYTKQEHKNFHQESLRRGGGSPEVQGFLRNFIDCLSEELQVVDYEGPAAFTAPTVPYLAVT</sequence>
<gene>
    <name evidence="1" type="ORF">AK812_SmicGene35642</name>
</gene>
<dbReference type="AlphaFoldDB" id="A0A1Q9CKX7"/>
<accession>A0A1Q9CKX7</accession>
<organism evidence="1 2">
    <name type="scientific">Symbiodinium microadriaticum</name>
    <name type="common">Dinoflagellate</name>
    <name type="synonym">Zooxanthella microadriatica</name>
    <dbReference type="NCBI Taxonomy" id="2951"/>
    <lineage>
        <taxon>Eukaryota</taxon>
        <taxon>Sar</taxon>
        <taxon>Alveolata</taxon>
        <taxon>Dinophyceae</taxon>
        <taxon>Suessiales</taxon>
        <taxon>Symbiodiniaceae</taxon>
        <taxon>Symbiodinium</taxon>
    </lineage>
</organism>
<dbReference type="EMBL" id="LSRX01001106">
    <property type="protein sequence ID" value="OLP83582.1"/>
    <property type="molecule type" value="Genomic_DNA"/>
</dbReference>
<protein>
    <submittedName>
        <fullName evidence="1">Uncharacterized protein</fullName>
    </submittedName>
</protein>